<keyword evidence="9" id="KW-1185">Reference proteome</keyword>
<dbReference type="OMA" id="ECTQLVP"/>
<dbReference type="eggNOG" id="KOG1851">
    <property type="taxonomic scope" value="Eukaryota"/>
</dbReference>
<dbReference type="GO" id="GO:0010499">
    <property type="term" value="P:proteasomal ubiquitin-independent protein catabolic process"/>
    <property type="evidence" value="ECO:0007669"/>
    <property type="project" value="TreeGrafter"/>
</dbReference>
<feature type="domain" description="Proteasome activator Blm10 middle HEAT repeats region" evidence="7">
    <location>
        <begin position="339"/>
        <end position="520"/>
    </location>
</feature>
<dbReference type="PANTHER" id="PTHR32170:SF3">
    <property type="entry name" value="PROTEASOME ACTIVATOR COMPLEX SUBUNIT 4"/>
    <property type="match status" value="1"/>
</dbReference>
<evidence type="ECO:0000256" key="4">
    <source>
        <dbReference type="ARBA" id="ARBA00023204"/>
    </source>
</evidence>
<dbReference type="GO" id="GO:0070628">
    <property type="term" value="F:proteasome binding"/>
    <property type="evidence" value="ECO:0007669"/>
    <property type="project" value="InterPro"/>
</dbReference>
<dbReference type="Pfam" id="PF16507">
    <property type="entry name" value="HEAT_PSME4_mid"/>
    <property type="match status" value="2"/>
</dbReference>
<dbReference type="InterPro" id="IPR035309">
    <property type="entry name" value="PSME4"/>
</dbReference>
<keyword evidence="4" id="KW-0234">DNA repair</keyword>
<dbReference type="EMBL" id="CP001323">
    <property type="protein sequence ID" value="ACO60655.1"/>
    <property type="molecule type" value="Genomic_DNA"/>
</dbReference>
<dbReference type="GO" id="GO:0016504">
    <property type="term" value="F:peptidase activator activity"/>
    <property type="evidence" value="ECO:0007669"/>
    <property type="project" value="InterPro"/>
</dbReference>
<reference evidence="8 9" key="1">
    <citation type="journal article" date="2009" name="Science">
        <title>Green evolution and dynamic adaptations revealed by genomes of the marine picoeukaryotes Micromonas.</title>
        <authorList>
            <person name="Worden A.Z."/>
            <person name="Lee J.H."/>
            <person name="Mock T."/>
            <person name="Rouze P."/>
            <person name="Simmons M.P."/>
            <person name="Aerts A.L."/>
            <person name="Allen A.E."/>
            <person name="Cuvelier M.L."/>
            <person name="Derelle E."/>
            <person name="Everett M.V."/>
            <person name="Foulon E."/>
            <person name="Grimwood J."/>
            <person name="Gundlach H."/>
            <person name="Henrissat B."/>
            <person name="Napoli C."/>
            <person name="McDonald S.M."/>
            <person name="Parker M.S."/>
            <person name="Rombauts S."/>
            <person name="Salamov A."/>
            <person name="Von Dassow P."/>
            <person name="Badger J.H."/>
            <person name="Coutinho P.M."/>
            <person name="Demir E."/>
            <person name="Dubchak I."/>
            <person name="Gentemann C."/>
            <person name="Eikrem W."/>
            <person name="Gready J.E."/>
            <person name="John U."/>
            <person name="Lanier W."/>
            <person name="Lindquist E.A."/>
            <person name="Lucas S."/>
            <person name="Mayer K.F."/>
            <person name="Moreau H."/>
            <person name="Not F."/>
            <person name="Otillar R."/>
            <person name="Panaud O."/>
            <person name="Pangilinan J."/>
            <person name="Paulsen I."/>
            <person name="Piegu B."/>
            <person name="Poliakov A."/>
            <person name="Robbens S."/>
            <person name="Schmutz J."/>
            <person name="Toulza E."/>
            <person name="Wyss T."/>
            <person name="Zelensky A."/>
            <person name="Zhou K."/>
            <person name="Armbrust E.V."/>
            <person name="Bhattacharya D."/>
            <person name="Goodenough U.W."/>
            <person name="Van de Peer Y."/>
            <person name="Grigoriev I.V."/>
        </authorList>
    </citation>
    <scope>NUCLEOTIDE SEQUENCE [LARGE SCALE GENOMIC DNA]</scope>
    <source>
        <strain evidence="9">RCC299 / NOUM17</strain>
    </source>
</reference>
<dbReference type="InParanoid" id="C1DZI0"/>
<dbReference type="Pfam" id="PF11919">
    <property type="entry name" value="PSME4_C"/>
    <property type="match status" value="1"/>
</dbReference>
<comment type="similarity">
    <text evidence="1">Belongs to the BLM10 family.</text>
</comment>
<keyword evidence="2" id="KW-0677">Repeat</keyword>
<feature type="compositionally biased region" description="Basic and acidic residues" evidence="5">
    <location>
        <begin position="1540"/>
        <end position="1561"/>
    </location>
</feature>
<evidence type="ECO:0000259" key="6">
    <source>
        <dbReference type="Pfam" id="PF11919"/>
    </source>
</evidence>
<dbReference type="SUPFAM" id="SSF48371">
    <property type="entry name" value="ARM repeat"/>
    <property type="match status" value="2"/>
</dbReference>
<evidence type="ECO:0000259" key="7">
    <source>
        <dbReference type="Pfam" id="PF16507"/>
    </source>
</evidence>
<dbReference type="InterPro" id="IPR032430">
    <property type="entry name" value="Blm10_mid"/>
</dbReference>
<accession>C1DZI0</accession>
<proteinExistence type="inferred from homology"/>
<evidence type="ECO:0000256" key="1">
    <source>
        <dbReference type="ARBA" id="ARBA00005739"/>
    </source>
</evidence>
<feature type="domain" description="Proteasome activator complex subunit 4 C-terminal" evidence="6">
    <location>
        <begin position="1763"/>
        <end position="1848"/>
    </location>
</feature>
<dbReference type="KEGG" id="mis:MICPUN_99193"/>
<protein>
    <recommendedName>
        <fullName evidence="10">Proteasome activator complex subunit 4 C-terminal domain-containing protein</fullName>
    </recommendedName>
</protein>
<sequence length="1849" mass="199858">MSSRGEWRETKWVCTTHLEPAVASKAASEEPDRFARAVTALERALDVAKSTGDFASVHSRFQPTSQFFSARTGLRPEDLTRCAHVAIDVMHAVDGDVSSQARWGTMATRVMETHGKRLRLSVDWRPLHRLLRAYLDGDSEGYNGAIPLAVHQAVVSRLARKSRRHFAPDAPAQIWAMLEPEIRAVDTADCFEGLGMLNLLMPCSRVGDDDDTNPWDEWVGTWVRMSQWMHTNSFWLAAWHAIFAQLAKHDVRGRIDWSKHRAHMHTTSLWFMELPVGGGEGPCPFGRRSPTRATYLFNRFVNEDGMRVRTAAKAMVYRLGTTSVEATVDGKCPDTDAMEAIVDVAETYAHPSNNGRWHQNIALFVQHSVRYFRKRCASKRHVDSAPVSDELKRTFARCMMRLIDPGMYSKNGKFRVVASSCAGQLAYLCPAAVLPKVMTRFQEAIEHSTATHQLAAALSVMTSCLRPMLLAPPEAFAGGEVPPPADYLAAVLDATLPGVDANDSHKTLGTVRLYASVVSNFGALADPGEDGACEAFPFFWSDWIPALFDRFFAFFRNVDPGNASKSDGADKHRGGAGGDGGASYLMGTSSMYSPLMRLIFARMHPKLRPRAVRQLAQFALTSTHSGLTGEVGQMVMAAATQAPEEAVPNLTVPLLRALAAEMDDVARLVADGVVEAHQIVSPTKEAKLKWLTGLLGSALHKGGPRIVEISSDVSAVLRSMFELSVTGKSLRLAEMAAHLSSMLCGALTGTYIDDLFAADDADAAAMPARWVASKTREGESDDLIPSRFNWRRPSPEEIKVATEVDAEFLRAPATLLLDALVGGEGKGGEGNDPDIGKEKVRGALASIGGVVSGFRTRLEDFQPVSVEPAEVIVGAQDVIAVPIPVQSRALACDAVAAVLEKVGADDVETLGMALFVADKLLAPHSQDFHGIKSALRTWHADATALTQPKLAPDDRKVQPRWLVAEYAFLRFLWRGSQAAYHRGGPGADHPSHPSFVRLVEQCRRMCLHKYSSVRAAARCATEGVMKRFPDSIPRLCDPAKQALAAKPADEDRCVAACKLLKATTSVNRLRTDPAHFRSVAAALLGSSHHDAEKAQTAVNELFLSIAIRFSRSHLRHTEDDVYELHADLRAARELIFGMMSPTEKDPVAAAAAANTRRLSGGGSAEASSPMDVDEADKTKVTALHWSYSLMANALLLFLVHPRLDDVEMSRLTSYVMSCLLGDLKVIRMPAACVLLMISRFESFERAGAPVVANVLSSQPGALATIVTNLGLCHSVGDGAGGARGPQGRADALVQAAENLYGAGSDMSGKPWPRTRACDDHVLVGSFVVACARLFGLFARVAPRVVCDELEAPLLRLAFADGDRGARCAAAEAVAGVLASRSPPPWAAPLLLRAFDEAANDSTEEWLRAARRLEAALMCVAELAAPPVSDASIAFQESFMDELLATGESSPLANPSRATRDEAAKLAAQLIGAHGGDDEDVACVGVDHERLHAGLRAKANALLAQFVECAPDACREALERRPSESPSGGDPDDPKGVVVVDLDRPSDPQTKEGEGFKAPEGRGQHWLEGSFLTVIQLAKHGGVANVAGSVAKMLPFVLKVQECPDREFALVAKRTLTYLKYLVFPRRHLAAAVAGTLEGMRDSSQWHARAAGLKFCQAFSYRHSFTLSEDEMAALRDETFDRLCDAQIEVRSLARDTLVGFLKGVGAVSAAAAGVRARCLAAAAELPPRKRGRPPPNGGGGSAGDRLDPSGGGRDTPDEDAKAARHGCVLGLSACVLSAPYDVPEWMPEVLEELSRRANEPNPVKDTVRLAFSEFKKTHQDAWAETRAAFTSEQWETISMGMELAPSYIV</sequence>
<evidence type="ECO:0008006" key="10">
    <source>
        <dbReference type="Google" id="ProtNLM"/>
    </source>
</evidence>
<keyword evidence="3" id="KW-0227">DNA damage</keyword>
<dbReference type="STRING" id="296587.C1DZI0"/>
<dbReference type="Proteomes" id="UP000002009">
    <property type="component" value="Chromosome 2"/>
</dbReference>
<dbReference type="PANTHER" id="PTHR32170">
    <property type="entry name" value="PROTEASOME ACTIVATOR COMPLEX SUBUNIT 4"/>
    <property type="match status" value="1"/>
</dbReference>
<evidence type="ECO:0000313" key="9">
    <source>
        <dbReference type="Proteomes" id="UP000002009"/>
    </source>
</evidence>
<evidence type="ECO:0000256" key="5">
    <source>
        <dbReference type="SAM" id="MobiDB-lite"/>
    </source>
</evidence>
<dbReference type="GO" id="GO:0005634">
    <property type="term" value="C:nucleus"/>
    <property type="evidence" value="ECO:0007669"/>
    <property type="project" value="TreeGrafter"/>
</dbReference>
<gene>
    <name evidence="8" type="ORF">MICPUN_99193</name>
</gene>
<dbReference type="GeneID" id="8240592"/>
<evidence type="ECO:0000256" key="2">
    <source>
        <dbReference type="ARBA" id="ARBA00022737"/>
    </source>
</evidence>
<dbReference type="InterPro" id="IPR011989">
    <property type="entry name" value="ARM-like"/>
</dbReference>
<evidence type="ECO:0000313" key="8">
    <source>
        <dbReference type="EMBL" id="ACO60655.1"/>
    </source>
</evidence>
<name>C1DZI0_MICCC</name>
<dbReference type="InterPro" id="IPR021843">
    <property type="entry name" value="PSME4_C"/>
</dbReference>
<feature type="region of interest" description="Disordered" evidence="5">
    <location>
        <begin position="1725"/>
        <end position="1761"/>
    </location>
</feature>
<feature type="domain" description="Proteasome activator Blm10 middle HEAT repeats region" evidence="7">
    <location>
        <begin position="540"/>
        <end position="809"/>
    </location>
</feature>
<dbReference type="InterPro" id="IPR016024">
    <property type="entry name" value="ARM-type_fold"/>
</dbReference>
<dbReference type="Gene3D" id="1.25.10.10">
    <property type="entry name" value="Leucine-rich Repeat Variant"/>
    <property type="match status" value="1"/>
</dbReference>
<evidence type="ECO:0000256" key="3">
    <source>
        <dbReference type="ARBA" id="ARBA00022763"/>
    </source>
</evidence>
<dbReference type="RefSeq" id="XP_002499396.1">
    <property type="nucleotide sequence ID" value="XM_002499351.1"/>
</dbReference>
<feature type="region of interest" description="Disordered" evidence="5">
    <location>
        <begin position="1517"/>
        <end position="1561"/>
    </location>
</feature>
<dbReference type="GO" id="GO:0005829">
    <property type="term" value="C:cytosol"/>
    <property type="evidence" value="ECO:0007669"/>
    <property type="project" value="TreeGrafter"/>
</dbReference>
<dbReference type="GO" id="GO:0006281">
    <property type="term" value="P:DNA repair"/>
    <property type="evidence" value="ECO:0007669"/>
    <property type="project" value="UniProtKB-KW"/>
</dbReference>
<dbReference type="OrthoDB" id="17907at2759"/>
<organism evidence="8 9">
    <name type="scientific">Micromonas commoda (strain RCC299 / NOUM17 / CCMP2709)</name>
    <name type="common">Picoplanktonic green alga</name>
    <dbReference type="NCBI Taxonomy" id="296587"/>
    <lineage>
        <taxon>Eukaryota</taxon>
        <taxon>Viridiplantae</taxon>
        <taxon>Chlorophyta</taxon>
        <taxon>Mamiellophyceae</taxon>
        <taxon>Mamiellales</taxon>
        <taxon>Mamiellaceae</taxon>
        <taxon>Micromonas</taxon>
    </lineage>
</organism>
<dbReference type="FunCoup" id="C1DZI0">
    <property type="interactions" value="1611"/>
</dbReference>